<evidence type="ECO:0000313" key="2">
    <source>
        <dbReference type="Proteomes" id="UP000077339"/>
    </source>
</evidence>
<keyword evidence="2" id="KW-1185">Reference proteome</keyword>
<dbReference type="RefSeq" id="WP_068345923.1">
    <property type="nucleotide sequence ID" value="NZ_JFHK01000003.1"/>
</dbReference>
<evidence type="ECO:0000313" key="1">
    <source>
        <dbReference type="EMBL" id="OAA31592.1"/>
    </source>
</evidence>
<dbReference type="Proteomes" id="UP000077339">
    <property type="component" value="Unassembled WGS sequence"/>
</dbReference>
<accession>A0A176K3C9</accession>
<dbReference type="AlphaFoldDB" id="A0A176K3C9"/>
<dbReference type="PATRIC" id="fig|1453497.3.peg.1160"/>
<dbReference type="EMBL" id="JFHK01000003">
    <property type="protein sequence ID" value="OAA31592.1"/>
    <property type="molecule type" value="Genomic_DNA"/>
</dbReference>
<proteinExistence type="predicted"/>
<reference evidence="1 2" key="1">
    <citation type="submission" date="2014-02" db="EMBL/GenBank/DDBJ databases">
        <title>Kosmotoga genome sequencing.</title>
        <authorList>
            <person name="Pollo S.M."/>
            <person name="Charchuk R."/>
            <person name="Nesbo C.L."/>
        </authorList>
    </citation>
    <scope>NUCLEOTIDE SEQUENCE [LARGE SCALE GENOMIC DNA]</scope>
    <source>
        <strain evidence="1 2">S304</strain>
    </source>
</reference>
<comment type="caution">
    <text evidence="1">The sequence shown here is derived from an EMBL/GenBank/DDBJ whole genome shotgun (WGS) entry which is preliminary data.</text>
</comment>
<gene>
    <name evidence="1" type="ORF">AT15_05825</name>
</gene>
<protein>
    <submittedName>
        <fullName evidence="1">Uncharacterized protein</fullName>
    </submittedName>
</protein>
<sequence length="76" mass="7969">MLLMVSTALGAGIFEVNVSDGFMYLLSAELSHIFPGGLGFSARLGLIPPIIPGSIFTATFDVFGGYINISNISITD</sequence>
<name>A0A176K3C9_9BACT</name>
<organism evidence="1 2">
    <name type="scientific">Kosmotoga arenicorallina S304</name>
    <dbReference type="NCBI Taxonomy" id="1453497"/>
    <lineage>
        <taxon>Bacteria</taxon>
        <taxon>Thermotogati</taxon>
        <taxon>Thermotogota</taxon>
        <taxon>Thermotogae</taxon>
        <taxon>Kosmotogales</taxon>
        <taxon>Kosmotogaceae</taxon>
        <taxon>Kosmotoga</taxon>
    </lineage>
</organism>